<evidence type="ECO:0008006" key="3">
    <source>
        <dbReference type="Google" id="ProtNLM"/>
    </source>
</evidence>
<comment type="caution">
    <text evidence="1">The sequence shown here is derived from an EMBL/GenBank/DDBJ whole genome shotgun (WGS) entry which is preliminary data.</text>
</comment>
<dbReference type="AlphaFoldDB" id="A0A811TC39"/>
<name>A0A811TC39_9EURY</name>
<dbReference type="EMBL" id="CAJHIS010000057">
    <property type="protein sequence ID" value="CAD6495087.1"/>
    <property type="molecule type" value="Genomic_DNA"/>
</dbReference>
<accession>A0A811TC39</accession>
<dbReference type="Proteomes" id="UP000634805">
    <property type="component" value="Unassembled WGS sequence"/>
</dbReference>
<protein>
    <recommendedName>
        <fullName evidence="3">F5/8 type C domain-containing protein</fullName>
    </recommendedName>
</protein>
<proteinExistence type="predicted"/>
<evidence type="ECO:0000313" key="1">
    <source>
        <dbReference type="EMBL" id="CAD6495087.1"/>
    </source>
</evidence>
<reference evidence="1" key="1">
    <citation type="submission" date="2020-10" db="EMBL/GenBank/DDBJ databases">
        <authorList>
            <person name="Hahn C.J."/>
            <person name="Laso-Perez R."/>
            <person name="Vulcano F."/>
            <person name="Vaziourakis K.-M."/>
            <person name="Stokke R."/>
            <person name="Steen I.H."/>
            <person name="Teske A."/>
            <person name="Boetius A."/>
            <person name="Liebeke M."/>
            <person name="Amann R."/>
            <person name="Knittel K."/>
        </authorList>
    </citation>
    <scope>NUCLEOTIDE SEQUENCE</scope>
    <source>
        <strain evidence="1">Gfbio:e3339647-f889-4370-9287-4fb5cb688e4c:AG392D22_GoMArc1</strain>
    </source>
</reference>
<evidence type="ECO:0000313" key="2">
    <source>
        <dbReference type="Proteomes" id="UP000634805"/>
    </source>
</evidence>
<sequence>MNYRSISIVIVAILISGFIFPVLAEDDMDIVIETTRSRYYAGDIVKMEITVKEGLLNEIKSITLMPPEDDRAYANSVVDSLIGGPENKHADPNDALGPVNMVEADSESSGTGGMVSLGGGYIVLDMGQDEEILNEHGNDLRVYEVCKDYYFYGNPEPYEVFVSDDGANWESIGEGKGVAEFDISNTSLDRARYVKIVDAKKDTGGVSPGPDIDAVKALRFESGHNIFAESVADYYPGGKNNNHDKSVDALIPGDEKYFSLGGGYIVCDMGAGTEIIDNPGSDIRIYELGDFDPYSVYISRDMDEWAFVGDGTGTTEFDISSTGLSQARYVQVSDGIKEDEASGDSPGADIDGIKPLRFEVWPDKVLFNGGKKSWGGDISINSGKSPAKKTVEFAIPTTLEQYGTKELTVVVQYVCVKECGPGYLQFGLHGEKYYENRHEHVIRTVSIDVKPGGKKSEEMPNGEKNEETPGFEGTLLFAGLLVVVHLLRRRV</sequence>
<dbReference type="Gene3D" id="2.60.120.260">
    <property type="entry name" value="Galactose-binding domain-like"/>
    <property type="match status" value="1"/>
</dbReference>
<gene>
    <name evidence="1" type="ORF">EMLJLAPB_01177</name>
</gene>
<organism evidence="1 2">
    <name type="scientific">Candidatus Argoarchaeum ethanivorans</name>
    <dbReference type="NCBI Taxonomy" id="2608793"/>
    <lineage>
        <taxon>Archaea</taxon>
        <taxon>Methanobacteriati</taxon>
        <taxon>Methanobacteriota</taxon>
        <taxon>Stenosarchaea group</taxon>
        <taxon>Methanomicrobia</taxon>
        <taxon>Methanosarcinales</taxon>
        <taxon>Methanosarcinales incertae sedis</taxon>
        <taxon>GOM Arc I cluster</taxon>
        <taxon>Candidatus Argoarchaeum</taxon>
    </lineage>
</organism>